<evidence type="ECO:0000313" key="1">
    <source>
        <dbReference type="EMBL" id="VYU05750.1"/>
    </source>
</evidence>
<evidence type="ECO:0008006" key="2">
    <source>
        <dbReference type="Google" id="ProtNLM"/>
    </source>
</evidence>
<name>A0A6N3BLZ1_9BACT</name>
<reference evidence="1" key="1">
    <citation type="submission" date="2019-11" db="EMBL/GenBank/DDBJ databases">
        <authorList>
            <person name="Feng L."/>
        </authorList>
    </citation>
    <scope>NUCLEOTIDE SEQUENCE</scope>
    <source>
        <strain evidence="1">PmerdaeLFYP103</strain>
    </source>
</reference>
<sequence>MVKIQNISGIHSTLGFPEFDILENYRKSFHESELGRLHSLFPFDYMTKSAGLSDRHLGRRFSDQQLVEYLNGNIHYQMFCGIMINPSFPIINFKIVSVIRNEIASRLDIDSFQDIQASHWKPYLDNFYVCMTDATCYESHMRFLTDMKLLWESIEWLYRHICRHCGDLWA</sequence>
<proteinExistence type="predicted"/>
<protein>
    <recommendedName>
        <fullName evidence="2">Transposase InsH N-terminal domain-containing protein</fullName>
    </recommendedName>
</protein>
<gene>
    <name evidence="1" type="ORF">PMLFYP103_01100</name>
</gene>
<dbReference type="AlphaFoldDB" id="A0A6N3BLZ1"/>
<accession>A0A6N3BLZ1</accession>
<organism evidence="1">
    <name type="scientific">Parabacteroides merdae</name>
    <dbReference type="NCBI Taxonomy" id="46503"/>
    <lineage>
        <taxon>Bacteria</taxon>
        <taxon>Pseudomonadati</taxon>
        <taxon>Bacteroidota</taxon>
        <taxon>Bacteroidia</taxon>
        <taxon>Bacteroidales</taxon>
        <taxon>Tannerellaceae</taxon>
        <taxon>Parabacteroides</taxon>
    </lineage>
</organism>
<dbReference type="EMBL" id="CACRUV010000017">
    <property type="protein sequence ID" value="VYU05750.1"/>
    <property type="molecule type" value="Genomic_DNA"/>
</dbReference>